<feature type="transmembrane region" description="Helical" evidence="6">
    <location>
        <begin position="151"/>
        <end position="170"/>
    </location>
</feature>
<evidence type="ECO:0000259" key="7">
    <source>
        <dbReference type="Pfam" id="PF00892"/>
    </source>
</evidence>
<evidence type="ECO:0000256" key="1">
    <source>
        <dbReference type="ARBA" id="ARBA00004141"/>
    </source>
</evidence>
<sequence>MSDQPVQIGRAALWMIGAITSFSAMAIAGREVSFALDTFEIMLYRSVVGVCVVAIVLTATGQWHQVSRQRLGSHLIRNAAHFTGQNLWFFAVTAIPLAQVFALEFTSPLWVILISPFLLGERLTRTRSLAALGGFIGILIVARPSPETMNIGVLTAAASAVFFALTNIFTKRLTRVESTGSILLWLTTMQLVMGFLAAGYDGDITLPDLTTLPWLILIGLAGLTAHFCLTNALAVAPATVVVPIDFTRLPLIAVLGMLLYNEPLDIWVFCGAIVIFAANYMNIMDAKQPKQARATCTAR</sequence>
<dbReference type="InterPro" id="IPR000620">
    <property type="entry name" value="EamA_dom"/>
</dbReference>
<dbReference type="InterPro" id="IPR037185">
    <property type="entry name" value="EmrE-like"/>
</dbReference>
<feature type="transmembrane region" description="Helical" evidence="6">
    <location>
        <begin position="41"/>
        <end position="63"/>
    </location>
</feature>
<protein>
    <submittedName>
        <fullName evidence="8">DMT family transporter</fullName>
    </submittedName>
</protein>
<keyword evidence="5 6" id="KW-0472">Membrane</keyword>
<dbReference type="SUPFAM" id="SSF103481">
    <property type="entry name" value="Multidrug resistance efflux transporter EmrE"/>
    <property type="match status" value="2"/>
</dbReference>
<evidence type="ECO:0000256" key="2">
    <source>
        <dbReference type="ARBA" id="ARBA00009853"/>
    </source>
</evidence>
<dbReference type="PANTHER" id="PTHR22911:SF6">
    <property type="entry name" value="SOLUTE CARRIER FAMILY 35 MEMBER G1"/>
    <property type="match status" value="1"/>
</dbReference>
<name>A0A9Y2KYJ6_9RHOB</name>
<dbReference type="RefSeq" id="WP_270918135.1">
    <property type="nucleotide sequence ID" value="NZ_CP127247.1"/>
</dbReference>
<feature type="transmembrane region" description="Helical" evidence="6">
    <location>
        <begin position="12"/>
        <end position="29"/>
    </location>
</feature>
<evidence type="ECO:0000256" key="3">
    <source>
        <dbReference type="ARBA" id="ARBA00022692"/>
    </source>
</evidence>
<keyword evidence="9" id="KW-1185">Reference proteome</keyword>
<proteinExistence type="inferred from homology"/>
<feature type="transmembrane region" description="Helical" evidence="6">
    <location>
        <begin position="240"/>
        <end position="260"/>
    </location>
</feature>
<comment type="similarity">
    <text evidence="2">Belongs to the drug/metabolite transporter (DMT) superfamily. 10 TMS drug/metabolite exporter (DME) (TC 2.A.7.3) family.</text>
</comment>
<dbReference type="Proteomes" id="UP001238334">
    <property type="component" value="Chromosome"/>
</dbReference>
<evidence type="ECO:0000313" key="9">
    <source>
        <dbReference type="Proteomes" id="UP001238334"/>
    </source>
</evidence>
<feature type="transmembrane region" description="Helical" evidence="6">
    <location>
        <begin position="212"/>
        <end position="233"/>
    </location>
</feature>
<feature type="transmembrane region" description="Helical" evidence="6">
    <location>
        <begin position="101"/>
        <end position="119"/>
    </location>
</feature>
<feature type="domain" description="EamA" evidence="7">
    <location>
        <begin position="11"/>
        <end position="142"/>
    </location>
</feature>
<dbReference type="EMBL" id="CP127247">
    <property type="protein sequence ID" value="WIY24893.1"/>
    <property type="molecule type" value="Genomic_DNA"/>
</dbReference>
<feature type="transmembrane region" description="Helical" evidence="6">
    <location>
        <begin position="182"/>
        <end position="200"/>
    </location>
</feature>
<evidence type="ECO:0000256" key="4">
    <source>
        <dbReference type="ARBA" id="ARBA00022989"/>
    </source>
</evidence>
<organism evidence="8 9">
    <name type="scientific">Parasedimentitalea psychrophila</name>
    <dbReference type="NCBI Taxonomy" id="2997337"/>
    <lineage>
        <taxon>Bacteria</taxon>
        <taxon>Pseudomonadati</taxon>
        <taxon>Pseudomonadota</taxon>
        <taxon>Alphaproteobacteria</taxon>
        <taxon>Rhodobacterales</taxon>
        <taxon>Paracoccaceae</taxon>
        <taxon>Parasedimentitalea</taxon>
    </lineage>
</organism>
<reference evidence="8 9" key="1">
    <citation type="submission" date="2023-06" db="EMBL/GenBank/DDBJ databases">
        <title>Parasedimentitalea psychrophila sp. nov., a psychrophilic bacterium isolated from deep-sea sediment.</title>
        <authorList>
            <person name="Li A."/>
        </authorList>
    </citation>
    <scope>NUCLEOTIDE SEQUENCE [LARGE SCALE GENOMIC DNA]</scope>
    <source>
        <strain evidence="8 9">QS115</strain>
    </source>
</reference>
<dbReference type="KEGG" id="ppso:QPJ95_20730"/>
<feature type="transmembrane region" description="Helical" evidence="6">
    <location>
        <begin position="126"/>
        <end position="145"/>
    </location>
</feature>
<comment type="subcellular location">
    <subcellularLocation>
        <location evidence="1">Membrane</location>
        <topology evidence="1">Multi-pass membrane protein</topology>
    </subcellularLocation>
</comment>
<evidence type="ECO:0000256" key="6">
    <source>
        <dbReference type="SAM" id="Phobius"/>
    </source>
</evidence>
<feature type="domain" description="EamA" evidence="7">
    <location>
        <begin position="151"/>
        <end position="281"/>
    </location>
</feature>
<keyword evidence="3 6" id="KW-0812">Transmembrane</keyword>
<evidence type="ECO:0000256" key="5">
    <source>
        <dbReference type="ARBA" id="ARBA00023136"/>
    </source>
</evidence>
<dbReference type="AlphaFoldDB" id="A0A9Y2KYJ6"/>
<feature type="transmembrane region" description="Helical" evidence="6">
    <location>
        <begin position="266"/>
        <end position="283"/>
    </location>
</feature>
<gene>
    <name evidence="8" type="ORF">QPJ95_20730</name>
</gene>
<dbReference type="GO" id="GO:0016020">
    <property type="term" value="C:membrane"/>
    <property type="evidence" value="ECO:0007669"/>
    <property type="project" value="UniProtKB-SubCell"/>
</dbReference>
<accession>A0A9Y2KYJ6</accession>
<dbReference type="Pfam" id="PF00892">
    <property type="entry name" value="EamA"/>
    <property type="match status" value="2"/>
</dbReference>
<keyword evidence="4 6" id="KW-1133">Transmembrane helix</keyword>
<evidence type="ECO:0000313" key="8">
    <source>
        <dbReference type="EMBL" id="WIY24893.1"/>
    </source>
</evidence>
<dbReference type="PANTHER" id="PTHR22911">
    <property type="entry name" value="ACYL-MALONYL CONDENSING ENZYME-RELATED"/>
    <property type="match status" value="1"/>
</dbReference>